<dbReference type="SMART" id="SM00355">
    <property type="entry name" value="ZnF_C2H2"/>
    <property type="match status" value="2"/>
</dbReference>
<dbReference type="EMBL" id="KZ821227">
    <property type="protein sequence ID" value="PYH46532.1"/>
    <property type="molecule type" value="Genomic_DNA"/>
</dbReference>
<protein>
    <recommendedName>
        <fullName evidence="3">C2H2-type domain-containing protein</fullName>
    </recommendedName>
</protein>
<evidence type="ECO:0000256" key="2">
    <source>
        <dbReference type="SAM" id="MobiDB-lite"/>
    </source>
</evidence>
<keyword evidence="1" id="KW-0862">Zinc</keyword>
<feature type="compositionally biased region" description="Low complexity" evidence="2">
    <location>
        <begin position="63"/>
        <end position="100"/>
    </location>
</feature>
<sequence>MPTTTSTSTAAPFKLKCICCKKTRFKTVAALHDHQRALNHHPVACPTCQKQFCDPHAVQQHQQAHQKASKTAAAASSAPATTDPQTTVTVTVTSKKTPAKQPSATPVNPPNLPQTTHQPSPLHPLEQDLLYKYLLARCHPPTRLQAQDYPTTLGDEDYRSTPLPNPAQPKCRAVVLTGDINPQTKTLTHLTATDFLSNEALLHLSIGPSAEQAATEPGTGTCSDRTSVAVSAYRAARDLLWSVIDAHTILVGHDLRQSLRGLQMVHGRVVDAGILTAEAVVLGRSMVPLERVWGLRVLCSEMLGWSDADAPGKKRGKGRKGRCEGWEGCVGVREVVVWCLRNPEMLRAWAEGKASIPEGETENTTGTATKKQKNKKKKKKKNKNKKRKQKQAPRSVTPEGLAPSDPEEPIEEDEDEDEGLEIIQWTDLE</sequence>
<accession>A0A319AIN8</accession>
<keyword evidence="1" id="KW-0863">Zinc-finger</keyword>
<name>A0A319AIN8_9EURO</name>
<dbReference type="InterPro" id="IPR013087">
    <property type="entry name" value="Znf_C2H2_type"/>
</dbReference>
<evidence type="ECO:0000313" key="4">
    <source>
        <dbReference type="EMBL" id="PYH46532.1"/>
    </source>
</evidence>
<keyword evidence="5" id="KW-1185">Reference proteome</keyword>
<feature type="region of interest" description="Disordered" evidence="2">
    <location>
        <begin position="355"/>
        <end position="429"/>
    </location>
</feature>
<dbReference type="GeneID" id="37075947"/>
<feature type="domain" description="C2H2-type" evidence="3">
    <location>
        <begin position="43"/>
        <end position="70"/>
    </location>
</feature>
<dbReference type="PROSITE" id="PS00028">
    <property type="entry name" value="ZINC_FINGER_C2H2_1"/>
    <property type="match status" value="1"/>
</dbReference>
<dbReference type="OrthoDB" id="16516at2759"/>
<dbReference type="STRING" id="1450539.A0A319AIN8"/>
<dbReference type="InterPro" id="IPR036397">
    <property type="entry name" value="RNaseH_sf"/>
</dbReference>
<feature type="compositionally biased region" description="Acidic residues" evidence="2">
    <location>
        <begin position="405"/>
        <end position="420"/>
    </location>
</feature>
<dbReference type="AlphaFoldDB" id="A0A319AIN8"/>
<proteinExistence type="predicted"/>
<feature type="compositionally biased region" description="Basic residues" evidence="2">
    <location>
        <begin position="370"/>
        <end position="391"/>
    </location>
</feature>
<dbReference type="Proteomes" id="UP000248349">
    <property type="component" value="Unassembled WGS sequence"/>
</dbReference>
<evidence type="ECO:0000313" key="5">
    <source>
        <dbReference type="Proteomes" id="UP000248349"/>
    </source>
</evidence>
<gene>
    <name evidence="4" type="ORF">BP01DRAFT_355543</name>
</gene>
<evidence type="ECO:0000259" key="3">
    <source>
        <dbReference type="PROSITE" id="PS50157"/>
    </source>
</evidence>
<dbReference type="GO" id="GO:0008270">
    <property type="term" value="F:zinc ion binding"/>
    <property type="evidence" value="ECO:0007669"/>
    <property type="project" value="UniProtKB-KW"/>
</dbReference>
<dbReference type="GO" id="GO:0003676">
    <property type="term" value="F:nucleic acid binding"/>
    <property type="evidence" value="ECO:0007669"/>
    <property type="project" value="InterPro"/>
</dbReference>
<evidence type="ECO:0000256" key="1">
    <source>
        <dbReference type="PROSITE-ProRule" id="PRU00042"/>
    </source>
</evidence>
<organism evidence="4 5">
    <name type="scientific">Aspergillus saccharolyticus JOP 1030-1</name>
    <dbReference type="NCBI Taxonomy" id="1450539"/>
    <lineage>
        <taxon>Eukaryota</taxon>
        <taxon>Fungi</taxon>
        <taxon>Dikarya</taxon>
        <taxon>Ascomycota</taxon>
        <taxon>Pezizomycotina</taxon>
        <taxon>Eurotiomycetes</taxon>
        <taxon>Eurotiomycetidae</taxon>
        <taxon>Eurotiales</taxon>
        <taxon>Aspergillaceae</taxon>
        <taxon>Aspergillus</taxon>
        <taxon>Aspergillus subgen. Circumdati</taxon>
    </lineage>
</organism>
<dbReference type="Gene3D" id="3.30.420.10">
    <property type="entry name" value="Ribonuclease H-like superfamily/Ribonuclease H"/>
    <property type="match status" value="1"/>
</dbReference>
<keyword evidence="1" id="KW-0479">Metal-binding</keyword>
<dbReference type="RefSeq" id="XP_025432514.1">
    <property type="nucleotide sequence ID" value="XM_025574719.1"/>
</dbReference>
<reference evidence="4 5" key="1">
    <citation type="submission" date="2016-12" db="EMBL/GenBank/DDBJ databases">
        <title>The genomes of Aspergillus section Nigri reveals drivers in fungal speciation.</title>
        <authorList>
            <consortium name="DOE Joint Genome Institute"/>
            <person name="Vesth T.C."/>
            <person name="Nybo J."/>
            <person name="Theobald S."/>
            <person name="Brandl J."/>
            <person name="Frisvad J.C."/>
            <person name="Nielsen K.F."/>
            <person name="Lyhne E.K."/>
            <person name="Kogle M.E."/>
            <person name="Kuo A."/>
            <person name="Riley R."/>
            <person name="Clum A."/>
            <person name="Nolan M."/>
            <person name="Lipzen A."/>
            <person name="Salamov A."/>
            <person name="Henrissat B."/>
            <person name="Wiebenga A."/>
            <person name="De Vries R.P."/>
            <person name="Grigoriev I.V."/>
            <person name="Mortensen U.H."/>
            <person name="Andersen M.R."/>
            <person name="Baker S.E."/>
        </authorList>
    </citation>
    <scope>NUCLEOTIDE SEQUENCE [LARGE SCALE GENOMIC DNA]</scope>
    <source>
        <strain evidence="4 5">JOP 1030-1</strain>
    </source>
</reference>
<dbReference type="PROSITE" id="PS50157">
    <property type="entry name" value="ZINC_FINGER_C2H2_2"/>
    <property type="match status" value="1"/>
</dbReference>
<dbReference type="Gene3D" id="3.30.160.60">
    <property type="entry name" value="Classic Zinc Finger"/>
    <property type="match status" value="1"/>
</dbReference>
<feature type="region of interest" description="Disordered" evidence="2">
    <location>
        <begin position="63"/>
        <end position="123"/>
    </location>
</feature>